<protein>
    <submittedName>
        <fullName evidence="1">Uncharacterized protein</fullName>
    </submittedName>
</protein>
<sequence length="142" mass="15907">MMKHAIPLAALLIAAPLAAAPPPSEGWTLISEGDDRDTWIRDKDWMAGLPDTASAFVWSWIDHKRNATVSHEMILLEINCPAETYRFAQMQSYSKRGKSTSLGGSKWEFAAPETIIGEVVRVTCMEPEAPAQQRQVPQRELW</sequence>
<dbReference type="EMBL" id="LR798303">
    <property type="protein sequence ID" value="CAB5222892.1"/>
    <property type="molecule type" value="Genomic_DNA"/>
</dbReference>
<name>A0A6J7X1Q2_9CAUD</name>
<reference evidence="1" key="1">
    <citation type="submission" date="2020-05" db="EMBL/GenBank/DDBJ databases">
        <authorList>
            <person name="Chiriac C."/>
            <person name="Salcher M."/>
            <person name="Ghai R."/>
            <person name="Kavagutti S V."/>
        </authorList>
    </citation>
    <scope>NUCLEOTIDE SEQUENCE</scope>
</reference>
<organism evidence="1">
    <name type="scientific">uncultured Caudovirales phage</name>
    <dbReference type="NCBI Taxonomy" id="2100421"/>
    <lineage>
        <taxon>Viruses</taxon>
        <taxon>Duplodnaviria</taxon>
        <taxon>Heunggongvirae</taxon>
        <taxon>Uroviricota</taxon>
        <taxon>Caudoviricetes</taxon>
        <taxon>Peduoviridae</taxon>
        <taxon>Maltschvirus</taxon>
        <taxon>Maltschvirus maltsch</taxon>
    </lineage>
</organism>
<evidence type="ECO:0000313" key="1">
    <source>
        <dbReference type="EMBL" id="CAB5222892.1"/>
    </source>
</evidence>
<gene>
    <name evidence="1" type="ORF">UFOVP368_41</name>
</gene>
<proteinExistence type="predicted"/>
<accession>A0A6J7X1Q2</accession>